<dbReference type="AlphaFoldDB" id="A0A7R8CSX2"/>
<dbReference type="GO" id="GO:0006281">
    <property type="term" value="P:DNA repair"/>
    <property type="evidence" value="ECO:0007669"/>
    <property type="project" value="UniProtKB-KW"/>
</dbReference>
<evidence type="ECO:0000313" key="12">
    <source>
        <dbReference type="Proteomes" id="UP000675881"/>
    </source>
</evidence>
<evidence type="ECO:0000313" key="11">
    <source>
        <dbReference type="EMBL" id="CAF2868279.1"/>
    </source>
</evidence>
<evidence type="ECO:0000256" key="2">
    <source>
        <dbReference type="ARBA" id="ARBA00007306"/>
    </source>
</evidence>
<dbReference type="Proteomes" id="UP000675881">
    <property type="component" value="Chromosome 2"/>
</dbReference>
<evidence type="ECO:0000256" key="7">
    <source>
        <dbReference type="ARBA" id="ARBA00023204"/>
    </source>
</evidence>
<organism evidence="11 12">
    <name type="scientific">Lepeophtheirus salmonis</name>
    <name type="common">Salmon louse</name>
    <name type="synonym">Caligus salmonis</name>
    <dbReference type="NCBI Taxonomy" id="72036"/>
    <lineage>
        <taxon>Eukaryota</taxon>
        <taxon>Metazoa</taxon>
        <taxon>Ecdysozoa</taxon>
        <taxon>Arthropoda</taxon>
        <taxon>Crustacea</taxon>
        <taxon>Multicrustacea</taxon>
        <taxon>Hexanauplia</taxon>
        <taxon>Copepoda</taxon>
        <taxon>Siphonostomatoida</taxon>
        <taxon>Caligidae</taxon>
        <taxon>Lepeophtheirus</taxon>
    </lineage>
</organism>
<protein>
    <submittedName>
        <fullName evidence="11">CHAF1B</fullName>
    </submittedName>
</protein>
<dbReference type="PANTHER" id="PTHR15271">
    <property type="entry name" value="CHROMATIN ASSEMBLY FACTOR 1 SUBUNIT B"/>
    <property type="match status" value="1"/>
</dbReference>
<keyword evidence="12" id="KW-1185">Reference proteome</keyword>
<feature type="compositionally biased region" description="Acidic residues" evidence="9">
    <location>
        <begin position="543"/>
        <end position="552"/>
    </location>
</feature>
<keyword evidence="5" id="KW-0227">DNA damage</keyword>
<keyword evidence="6" id="KW-0156">Chromatin regulator</keyword>
<dbReference type="SUPFAM" id="SSF50978">
    <property type="entry name" value="WD40 repeat-like"/>
    <property type="match status" value="1"/>
</dbReference>
<dbReference type="SMART" id="SM00320">
    <property type="entry name" value="WD40"/>
    <property type="match status" value="3"/>
</dbReference>
<dbReference type="Gene3D" id="2.130.10.10">
    <property type="entry name" value="YVTN repeat-like/Quinoprotein amine dehydrogenase"/>
    <property type="match status" value="1"/>
</dbReference>
<evidence type="ECO:0000259" key="10">
    <source>
        <dbReference type="Pfam" id="PF24105"/>
    </source>
</evidence>
<dbReference type="InterPro" id="IPR036322">
    <property type="entry name" value="WD40_repeat_dom_sf"/>
</dbReference>
<evidence type="ECO:0000256" key="3">
    <source>
        <dbReference type="ARBA" id="ARBA00022574"/>
    </source>
</evidence>
<dbReference type="GO" id="GO:0033186">
    <property type="term" value="C:CAF-1 complex"/>
    <property type="evidence" value="ECO:0007669"/>
    <property type="project" value="TreeGrafter"/>
</dbReference>
<evidence type="ECO:0000256" key="1">
    <source>
        <dbReference type="ARBA" id="ARBA00004123"/>
    </source>
</evidence>
<dbReference type="GO" id="GO:0006334">
    <property type="term" value="P:nucleosome assembly"/>
    <property type="evidence" value="ECO:0007669"/>
    <property type="project" value="TreeGrafter"/>
</dbReference>
<feature type="region of interest" description="Disordered" evidence="9">
    <location>
        <begin position="441"/>
        <end position="483"/>
    </location>
</feature>
<evidence type="ECO:0000256" key="4">
    <source>
        <dbReference type="ARBA" id="ARBA00022737"/>
    </source>
</evidence>
<dbReference type="PROSITE" id="PS50294">
    <property type="entry name" value="WD_REPEATS_REGION"/>
    <property type="match status" value="2"/>
</dbReference>
<sequence length="570" mass="64700">MKVSTPSISWHNRERISSIDFQGTHWPNEKHNRLASGGDDKHVVIWDSNGSLNCLADLNRHQNSVNVVRWSKDGKYLASGDTDSAIYLWHFLDYAVAPDLFGEDLQEEEVASENWTVWKILRGHLQDVVSLDWSSCGTLIVSSSTDNTAIIYDVVKRKQVKDLERSQGMGQRDRVLRVYDTKSYKTISKTYKCKLPIANDNEIQEKSVRLFHDDTFQSFYRRIDFSPDGQLLIVPSGVLEIEQEPSISHCTYLFSRVNFSKPVLYLPNKEFSVAVRFSPILYELRPVPNDEDVDKEDGDLKPWEKYKTLFALPYRMIYAVATQNTVMFYDTQQATPFARVSKIHYIGLTDLSWSADGHTCIGELGKVYSAKKKTVLDEIPINVSLKAKSGIKEDVDLPRDESNVSMPIKSVQEKTQSPLTKAETFEKSHIPDVKVNTIQTRKAPKESMNNATTPKVISIKKTPETRRISVRKASKNNSSEASDCTEIKLIDTKTPTSSQTFLSDDVKYDDSSEMKTPILSGSLPSKALKRVQLITLSKPNNHDDEEEFEDDDLKLFLEDDKSQGSPNCDD</sequence>
<accession>A0A7R8CSX2</accession>
<name>A0A7R8CSX2_LEPSM</name>
<dbReference type="InterPro" id="IPR045145">
    <property type="entry name" value="PTHR15271"/>
</dbReference>
<comment type="subcellular location">
    <subcellularLocation>
        <location evidence="1">Nucleus</location>
    </subcellularLocation>
</comment>
<dbReference type="InterPro" id="IPR055410">
    <property type="entry name" value="Beta-prop_CAF1B_HIR1"/>
</dbReference>
<evidence type="ECO:0000256" key="9">
    <source>
        <dbReference type="SAM" id="MobiDB-lite"/>
    </source>
</evidence>
<dbReference type="EMBL" id="HG994581">
    <property type="protein sequence ID" value="CAF2868279.1"/>
    <property type="molecule type" value="Genomic_DNA"/>
</dbReference>
<feature type="region of interest" description="Disordered" evidence="9">
    <location>
        <begin position="537"/>
        <end position="570"/>
    </location>
</feature>
<dbReference type="InterPro" id="IPR001680">
    <property type="entry name" value="WD40_rpt"/>
</dbReference>
<dbReference type="Pfam" id="PF24105">
    <property type="entry name" value="Beta-prop_CAF1B_HIR1"/>
    <property type="match status" value="1"/>
</dbReference>
<keyword evidence="3" id="KW-0853">WD repeat</keyword>
<dbReference type="GO" id="GO:0005634">
    <property type="term" value="C:nucleus"/>
    <property type="evidence" value="ECO:0007669"/>
    <property type="project" value="UniProtKB-SubCell"/>
</dbReference>
<keyword evidence="7" id="KW-0234">DNA repair</keyword>
<evidence type="ECO:0000256" key="8">
    <source>
        <dbReference type="ARBA" id="ARBA00023242"/>
    </source>
</evidence>
<proteinExistence type="inferred from homology"/>
<evidence type="ECO:0000256" key="5">
    <source>
        <dbReference type="ARBA" id="ARBA00022763"/>
    </source>
</evidence>
<dbReference type="InterPro" id="IPR015943">
    <property type="entry name" value="WD40/YVTN_repeat-like_dom_sf"/>
</dbReference>
<comment type="similarity">
    <text evidence="2">Belongs to the WD repeat HIR1 family.</text>
</comment>
<dbReference type="GO" id="GO:0006335">
    <property type="term" value="P:DNA replication-dependent chromatin assembly"/>
    <property type="evidence" value="ECO:0007669"/>
    <property type="project" value="InterPro"/>
</dbReference>
<keyword evidence="4" id="KW-0677">Repeat</keyword>
<gene>
    <name evidence="11" type="ORF">LSAA_6299</name>
</gene>
<dbReference type="PANTHER" id="PTHR15271:SF4">
    <property type="entry name" value="CHROMATIN ASSEMBLY FACTOR 1 SUBUNIT B"/>
    <property type="match status" value="1"/>
</dbReference>
<keyword evidence="8" id="KW-0539">Nucleus</keyword>
<feature type="compositionally biased region" description="Basic and acidic residues" evidence="9">
    <location>
        <begin position="553"/>
        <end position="562"/>
    </location>
</feature>
<reference evidence="11" key="1">
    <citation type="submission" date="2021-02" db="EMBL/GenBank/DDBJ databases">
        <authorList>
            <person name="Bekaert M."/>
        </authorList>
    </citation>
    <scope>NUCLEOTIDE SEQUENCE</scope>
    <source>
        <strain evidence="11">IoA-00</strain>
    </source>
</reference>
<dbReference type="OrthoDB" id="71227at2759"/>
<feature type="domain" description="CAF1B/HIR1 beta-propeller" evidence="10">
    <location>
        <begin position="1"/>
        <end position="361"/>
    </location>
</feature>
<evidence type="ECO:0000256" key="6">
    <source>
        <dbReference type="ARBA" id="ARBA00022853"/>
    </source>
</evidence>
<dbReference type="PROSITE" id="PS50082">
    <property type="entry name" value="WD_REPEATS_2"/>
    <property type="match status" value="2"/>
</dbReference>